<dbReference type="Proteomes" id="UP001164632">
    <property type="component" value="Chromosome"/>
</dbReference>
<dbReference type="RefSeq" id="WP_230725730.1">
    <property type="nucleotide sequence ID" value="NZ_CP113257.1"/>
</dbReference>
<organism evidence="1 2">
    <name type="scientific">Stutzerimonas frequens</name>
    <dbReference type="NCBI Taxonomy" id="2968969"/>
    <lineage>
        <taxon>Bacteria</taxon>
        <taxon>Pseudomonadati</taxon>
        <taxon>Pseudomonadota</taxon>
        <taxon>Gammaproteobacteria</taxon>
        <taxon>Pseudomonadales</taxon>
        <taxon>Pseudomonadaceae</taxon>
        <taxon>Stutzerimonas</taxon>
    </lineage>
</organism>
<dbReference type="AlphaFoldDB" id="A0AA47E525"/>
<dbReference type="EMBL" id="CP113257">
    <property type="protein sequence ID" value="WAE54304.1"/>
    <property type="molecule type" value="Genomic_DNA"/>
</dbReference>
<evidence type="ECO:0000313" key="2">
    <source>
        <dbReference type="Proteomes" id="UP001164632"/>
    </source>
</evidence>
<reference evidence="1" key="1">
    <citation type="submission" date="2022-11" db="EMBL/GenBank/DDBJ databases">
        <title>Genomic of Pseudomonas TF18.</title>
        <authorList>
            <person name="Liu T."/>
        </authorList>
    </citation>
    <scope>NUCLEOTIDE SEQUENCE</scope>
    <source>
        <strain evidence="1">TF18</strain>
    </source>
</reference>
<accession>A0AA47E525</accession>
<sequence length="321" mass="37100">MGWNDHLNDDYDIDVQLPDEAGQVTANGFEPDDDWLRGASRELQIAAMRRWFKDRFVDPAHETPYCSEEGGYIFVYGGPYDPNDEIQSRFSDFVEYEVMEDLIHDLWMEVGDEWASRDGEIDAEVEYYDDALSIIVATRNDPYAMLEERLEQIGAILSAALPVKIESTIIQLAYSSAITALESYLWDTATYWVTNNREVFRRFIETNTDIGKKTLAVKDVFTKLEKLAEEVEGYLRDFVWHRLEKVKPIFEESLEIKMPNINSLMPCVLVRHDIIHRGGRDKDGNMITVSADDTYDLKNHITEFAAAIERELSRRYPIGLD</sequence>
<proteinExistence type="predicted"/>
<gene>
    <name evidence="1" type="ORF">OSV15_09140</name>
</gene>
<name>A0AA47E525_9GAMM</name>
<evidence type="ECO:0000313" key="1">
    <source>
        <dbReference type="EMBL" id="WAE54304.1"/>
    </source>
</evidence>
<protein>
    <submittedName>
        <fullName evidence="1">Uncharacterized protein</fullName>
    </submittedName>
</protein>